<organism evidence="2 3">
    <name type="scientific">Aspergillus taichungensis</name>
    <dbReference type="NCBI Taxonomy" id="482145"/>
    <lineage>
        <taxon>Eukaryota</taxon>
        <taxon>Fungi</taxon>
        <taxon>Dikarya</taxon>
        <taxon>Ascomycota</taxon>
        <taxon>Pezizomycotina</taxon>
        <taxon>Eurotiomycetes</taxon>
        <taxon>Eurotiomycetidae</taxon>
        <taxon>Eurotiales</taxon>
        <taxon>Aspergillaceae</taxon>
        <taxon>Aspergillus</taxon>
        <taxon>Aspergillus subgen. Circumdati</taxon>
    </lineage>
</organism>
<keyword evidence="1" id="KW-0812">Transmembrane</keyword>
<keyword evidence="1" id="KW-1133">Transmembrane helix</keyword>
<keyword evidence="3" id="KW-1185">Reference proteome</keyword>
<dbReference type="AlphaFoldDB" id="A0A2J5HJM1"/>
<gene>
    <name evidence="2" type="ORF">BDW42DRAFT_177040</name>
</gene>
<dbReference type="EMBL" id="KZ559598">
    <property type="protein sequence ID" value="PLN77297.1"/>
    <property type="molecule type" value="Genomic_DNA"/>
</dbReference>
<accession>A0A2J5HJM1</accession>
<evidence type="ECO:0000256" key="1">
    <source>
        <dbReference type="SAM" id="Phobius"/>
    </source>
</evidence>
<dbReference type="Proteomes" id="UP000235023">
    <property type="component" value="Unassembled WGS sequence"/>
</dbReference>
<name>A0A2J5HJM1_9EURO</name>
<keyword evidence="1" id="KW-0472">Membrane</keyword>
<feature type="transmembrane region" description="Helical" evidence="1">
    <location>
        <begin position="20"/>
        <end position="40"/>
    </location>
</feature>
<proteinExistence type="predicted"/>
<protein>
    <submittedName>
        <fullName evidence="2">Uncharacterized protein</fullName>
    </submittedName>
</protein>
<sequence length="59" mass="6550">MYINPPLSTDRQVNQPIWMAWYLVIHVIGLLSGLLHVCGFHPLGTSSPFSALSHLSMDS</sequence>
<evidence type="ECO:0000313" key="2">
    <source>
        <dbReference type="EMBL" id="PLN77297.1"/>
    </source>
</evidence>
<evidence type="ECO:0000313" key="3">
    <source>
        <dbReference type="Proteomes" id="UP000235023"/>
    </source>
</evidence>
<reference evidence="3" key="1">
    <citation type="submission" date="2017-12" db="EMBL/GenBank/DDBJ databases">
        <authorList>
            <consortium name="DOE Joint Genome Institute"/>
            <person name="Mondo S.J."/>
            <person name="Kjaerbolling I."/>
            <person name="Vesth T.C."/>
            <person name="Frisvad J.C."/>
            <person name="Nybo J.L."/>
            <person name="Theobald S."/>
            <person name="Kuo A."/>
            <person name="Bowyer P."/>
            <person name="Matsuda Y."/>
            <person name="Lyhne E.K."/>
            <person name="Kogle M.E."/>
            <person name="Clum A."/>
            <person name="Lipzen A."/>
            <person name="Salamov A."/>
            <person name="Ngan C.Y."/>
            <person name="Daum C."/>
            <person name="Chiniquy J."/>
            <person name="Barry K."/>
            <person name="LaButti K."/>
            <person name="Haridas S."/>
            <person name="Simmons B.A."/>
            <person name="Magnuson J.K."/>
            <person name="Mortensen U.H."/>
            <person name="Larsen T.O."/>
            <person name="Grigoriev I.V."/>
            <person name="Baker S.E."/>
            <person name="Andersen M.R."/>
            <person name="Nordberg H.P."/>
            <person name="Cantor M.N."/>
            <person name="Hua S.X."/>
        </authorList>
    </citation>
    <scope>NUCLEOTIDE SEQUENCE [LARGE SCALE GENOMIC DNA]</scope>
    <source>
        <strain evidence="3">IBT 19404</strain>
    </source>
</reference>